<reference evidence="2" key="1">
    <citation type="submission" date="2021-08" db="EMBL/GenBank/DDBJ databases">
        <title>WGS assembly of Ceratopteris richardii.</title>
        <authorList>
            <person name="Marchant D.B."/>
            <person name="Chen G."/>
            <person name="Jenkins J."/>
            <person name="Shu S."/>
            <person name="Leebens-Mack J."/>
            <person name="Grimwood J."/>
            <person name="Schmutz J."/>
            <person name="Soltis P."/>
            <person name="Soltis D."/>
            <person name="Chen Z.-H."/>
        </authorList>
    </citation>
    <scope>NUCLEOTIDE SEQUENCE</scope>
    <source>
        <strain evidence="2">Whitten #5841</strain>
        <tissue evidence="2">Leaf</tissue>
    </source>
</reference>
<feature type="transmembrane region" description="Helical" evidence="1">
    <location>
        <begin position="37"/>
        <end position="56"/>
    </location>
</feature>
<sequence length="58" mass="6108">MTLNYNVVLYSYPDGNCCLVLSNTTAMSGSSGTSRSASPVLFSAFSMLSVMAILSLSF</sequence>
<gene>
    <name evidence="2" type="ORF">KP509_06G085300</name>
</gene>
<keyword evidence="1" id="KW-0472">Membrane</keyword>
<dbReference type="Proteomes" id="UP000825935">
    <property type="component" value="Chromosome 6"/>
</dbReference>
<evidence type="ECO:0000313" key="3">
    <source>
        <dbReference type="Proteomes" id="UP000825935"/>
    </source>
</evidence>
<name>A0A8T2UQC3_CERRI</name>
<protein>
    <submittedName>
        <fullName evidence="2">Uncharacterized protein</fullName>
    </submittedName>
</protein>
<comment type="caution">
    <text evidence="2">The sequence shown here is derived from an EMBL/GenBank/DDBJ whole genome shotgun (WGS) entry which is preliminary data.</text>
</comment>
<dbReference type="EMBL" id="CM035411">
    <property type="protein sequence ID" value="KAH7435953.1"/>
    <property type="molecule type" value="Genomic_DNA"/>
</dbReference>
<keyword evidence="3" id="KW-1185">Reference proteome</keyword>
<proteinExistence type="predicted"/>
<organism evidence="2 3">
    <name type="scientific">Ceratopteris richardii</name>
    <name type="common">Triangle waterfern</name>
    <dbReference type="NCBI Taxonomy" id="49495"/>
    <lineage>
        <taxon>Eukaryota</taxon>
        <taxon>Viridiplantae</taxon>
        <taxon>Streptophyta</taxon>
        <taxon>Embryophyta</taxon>
        <taxon>Tracheophyta</taxon>
        <taxon>Polypodiopsida</taxon>
        <taxon>Polypodiidae</taxon>
        <taxon>Polypodiales</taxon>
        <taxon>Pteridineae</taxon>
        <taxon>Pteridaceae</taxon>
        <taxon>Parkerioideae</taxon>
        <taxon>Ceratopteris</taxon>
    </lineage>
</organism>
<dbReference type="AlphaFoldDB" id="A0A8T2UQC3"/>
<accession>A0A8T2UQC3</accession>
<keyword evidence="1" id="KW-0812">Transmembrane</keyword>
<keyword evidence="1" id="KW-1133">Transmembrane helix</keyword>
<evidence type="ECO:0000313" key="2">
    <source>
        <dbReference type="EMBL" id="KAH7435953.1"/>
    </source>
</evidence>
<evidence type="ECO:0000256" key="1">
    <source>
        <dbReference type="SAM" id="Phobius"/>
    </source>
</evidence>